<reference evidence="1 2" key="1">
    <citation type="journal article" date="2016" name="Nat. Commun.">
        <title>Thousands of microbial genomes shed light on interconnected biogeochemical processes in an aquifer system.</title>
        <authorList>
            <person name="Anantharaman K."/>
            <person name="Brown C.T."/>
            <person name="Hug L.A."/>
            <person name="Sharon I."/>
            <person name="Castelle C.J."/>
            <person name="Probst A.J."/>
            <person name="Thomas B.C."/>
            <person name="Singh A."/>
            <person name="Wilkins M.J."/>
            <person name="Karaoz U."/>
            <person name="Brodie E.L."/>
            <person name="Williams K.H."/>
            <person name="Hubbard S.S."/>
            <person name="Banfield J.F."/>
        </authorList>
    </citation>
    <scope>NUCLEOTIDE SEQUENCE [LARGE SCALE GENOMIC DNA]</scope>
</reference>
<comment type="caution">
    <text evidence="1">The sequence shown here is derived from an EMBL/GenBank/DDBJ whole genome shotgun (WGS) entry which is preliminary data.</text>
</comment>
<organism evidence="1 2">
    <name type="scientific">Candidatus Gottesmanbacteria bacterium RBG_16_52_11</name>
    <dbReference type="NCBI Taxonomy" id="1798374"/>
    <lineage>
        <taxon>Bacteria</taxon>
        <taxon>Candidatus Gottesmaniibacteriota</taxon>
    </lineage>
</organism>
<sequence>MVEPIVSEGVIRRFGRATGGKPGDAEAMVFGLTGRDRILEAEANARMESAQEVAVFRLPVYLSRQLNPDETETLDDIKIILHETAGMYRERMHEVLENYRSGDDGNPLTPEIIAKLSRKGYDLPRFSVYHGAKAVRFLDEAGVPATGLLEKGDNFLVVFAKPKPLDRFWYRDDTTFGDKQSTPPGAIEWGHFSRQVMPVIWEMKDFQAPEHNLQFARQTNEHTPGLYYAWSVGRMKDWDIWIATEYYGNSDES</sequence>
<dbReference type="EMBL" id="MFJD01000003">
    <property type="protein sequence ID" value="OGG04371.1"/>
    <property type="molecule type" value="Genomic_DNA"/>
</dbReference>
<accession>A0A1F5YW03</accession>
<name>A0A1F5YW03_9BACT</name>
<dbReference type="STRING" id="1798374.A2Z33_04320"/>
<dbReference type="AlphaFoldDB" id="A0A1F5YW03"/>
<protein>
    <submittedName>
        <fullName evidence="1">Uncharacterized protein</fullName>
    </submittedName>
</protein>
<evidence type="ECO:0000313" key="1">
    <source>
        <dbReference type="EMBL" id="OGG04371.1"/>
    </source>
</evidence>
<evidence type="ECO:0000313" key="2">
    <source>
        <dbReference type="Proteomes" id="UP000178448"/>
    </source>
</evidence>
<gene>
    <name evidence="1" type="ORF">A2Z33_04320</name>
</gene>
<proteinExistence type="predicted"/>
<dbReference type="Proteomes" id="UP000178448">
    <property type="component" value="Unassembled WGS sequence"/>
</dbReference>